<protein>
    <submittedName>
        <fullName evidence="2">Uncharacterized protein</fullName>
    </submittedName>
</protein>
<reference evidence="2" key="2">
    <citation type="submission" date="2008-12" db="EMBL/GenBank/DDBJ databases">
        <title>Improved gene annotation of the rice (Oryza sativa) genomes.</title>
        <authorList>
            <person name="Wang J."/>
            <person name="Li R."/>
            <person name="Fan W."/>
            <person name="Huang Q."/>
            <person name="Zhang J."/>
            <person name="Zhou Y."/>
            <person name="Hu Y."/>
            <person name="Zi S."/>
            <person name="Li J."/>
            <person name="Ni P."/>
            <person name="Zheng H."/>
            <person name="Zhang Y."/>
            <person name="Zhao M."/>
            <person name="Hao Q."/>
            <person name="McDermott J."/>
            <person name="Samudrala R."/>
            <person name="Kristiansen K."/>
            <person name="Wong G.K.-S."/>
        </authorList>
    </citation>
    <scope>NUCLEOTIDE SEQUENCE</scope>
</reference>
<evidence type="ECO:0000313" key="2">
    <source>
        <dbReference type="EMBL" id="EAZ31506.1"/>
    </source>
</evidence>
<accession>A3AW17</accession>
<dbReference type="AlphaFoldDB" id="A3AW17"/>
<proteinExistence type="predicted"/>
<feature type="region of interest" description="Disordered" evidence="1">
    <location>
        <begin position="1"/>
        <end position="73"/>
    </location>
</feature>
<name>A3AW17_ORYSJ</name>
<reference evidence="2" key="1">
    <citation type="journal article" date="2005" name="PLoS Biol.">
        <title>The genomes of Oryza sativa: a history of duplications.</title>
        <authorList>
            <person name="Yu J."/>
            <person name="Wang J."/>
            <person name="Lin W."/>
            <person name="Li S."/>
            <person name="Li H."/>
            <person name="Zhou J."/>
            <person name="Ni P."/>
            <person name="Dong W."/>
            <person name="Hu S."/>
            <person name="Zeng C."/>
            <person name="Zhang J."/>
            <person name="Zhang Y."/>
            <person name="Li R."/>
            <person name="Xu Z."/>
            <person name="Li S."/>
            <person name="Li X."/>
            <person name="Zheng H."/>
            <person name="Cong L."/>
            <person name="Lin L."/>
            <person name="Yin J."/>
            <person name="Geng J."/>
            <person name="Li G."/>
            <person name="Shi J."/>
            <person name="Liu J."/>
            <person name="Lv H."/>
            <person name="Li J."/>
            <person name="Wang J."/>
            <person name="Deng Y."/>
            <person name="Ran L."/>
            <person name="Shi X."/>
            <person name="Wang X."/>
            <person name="Wu Q."/>
            <person name="Li C."/>
            <person name="Ren X."/>
            <person name="Wang J."/>
            <person name="Wang X."/>
            <person name="Li D."/>
            <person name="Liu D."/>
            <person name="Zhang X."/>
            <person name="Ji Z."/>
            <person name="Zhao W."/>
            <person name="Sun Y."/>
            <person name="Zhang Z."/>
            <person name="Bao J."/>
            <person name="Han Y."/>
            <person name="Dong L."/>
            <person name="Ji J."/>
            <person name="Chen P."/>
            <person name="Wu S."/>
            <person name="Liu J."/>
            <person name="Xiao Y."/>
            <person name="Bu D."/>
            <person name="Tan J."/>
            <person name="Yang L."/>
            <person name="Ye C."/>
            <person name="Zhang J."/>
            <person name="Xu J."/>
            <person name="Zhou Y."/>
            <person name="Yu Y."/>
            <person name="Zhang B."/>
            <person name="Zhuang S."/>
            <person name="Wei H."/>
            <person name="Liu B."/>
            <person name="Lei M."/>
            <person name="Yu H."/>
            <person name="Li Y."/>
            <person name="Xu H."/>
            <person name="Wei S."/>
            <person name="He X."/>
            <person name="Fang L."/>
            <person name="Zhang Z."/>
            <person name="Zhang Y."/>
            <person name="Huang X."/>
            <person name="Su Z."/>
            <person name="Tong W."/>
            <person name="Li J."/>
            <person name="Tong Z."/>
            <person name="Li S."/>
            <person name="Ye J."/>
            <person name="Wang L."/>
            <person name="Fang L."/>
            <person name="Lei T."/>
            <person name="Chen C."/>
            <person name="Chen H."/>
            <person name="Xu Z."/>
            <person name="Li H."/>
            <person name="Huang H."/>
            <person name="Zhang F."/>
            <person name="Xu H."/>
            <person name="Li N."/>
            <person name="Zhao C."/>
            <person name="Li S."/>
            <person name="Dong L."/>
            <person name="Huang Y."/>
            <person name="Li L."/>
            <person name="Xi Y."/>
            <person name="Qi Q."/>
            <person name="Li W."/>
            <person name="Zhang B."/>
            <person name="Hu W."/>
            <person name="Zhang Y."/>
            <person name="Tian X."/>
            <person name="Jiao Y."/>
            <person name="Liang X."/>
            <person name="Jin J."/>
            <person name="Gao L."/>
            <person name="Zheng W."/>
            <person name="Hao B."/>
            <person name="Liu S."/>
            <person name="Wang W."/>
            <person name="Yuan L."/>
            <person name="Cao M."/>
            <person name="McDermott J."/>
            <person name="Samudrala R."/>
            <person name="Wang J."/>
            <person name="Wong G.K."/>
            <person name="Yang H."/>
        </authorList>
    </citation>
    <scope>NUCLEOTIDE SEQUENCE [LARGE SCALE GENOMIC DNA]</scope>
</reference>
<evidence type="ECO:0000256" key="1">
    <source>
        <dbReference type="SAM" id="MobiDB-lite"/>
    </source>
</evidence>
<dbReference type="EMBL" id="CM000141">
    <property type="protein sequence ID" value="EAZ31506.1"/>
    <property type="molecule type" value="Genomic_DNA"/>
</dbReference>
<gene>
    <name evidence="2" type="ORF">OsJ_15643</name>
</gene>
<sequence length="142" mass="14821">MAMTPQAARRDPPPRRSRGQRGPGSKDETAENVTSPFGPFPVGTGAPGGPQFAVTPGSPCLARKPGPGARGFPREWLLGATRVKPGKGGRLFKAAASIRIGIGANSKDQGHYGVAANVVDVPWGRVWLVRAAGVELRPLAHQ</sequence>
<dbReference type="Proteomes" id="UP000007752">
    <property type="component" value="Chromosome 4"/>
</dbReference>
<organism evidence="2">
    <name type="scientific">Oryza sativa subsp. japonica</name>
    <name type="common">Rice</name>
    <dbReference type="NCBI Taxonomy" id="39947"/>
    <lineage>
        <taxon>Eukaryota</taxon>
        <taxon>Viridiplantae</taxon>
        <taxon>Streptophyta</taxon>
        <taxon>Embryophyta</taxon>
        <taxon>Tracheophyta</taxon>
        <taxon>Spermatophyta</taxon>
        <taxon>Magnoliopsida</taxon>
        <taxon>Liliopsida</taxon>
        <taxon>Poales</taxon>
        <taxon>Poaceae</taxon>
        <taxon>BOP clade</taxon>
        <taxon>Oryzoideae</taxon>
        <taxon>Oryzeae</taxon>
        <taxon>Oryzinae</taxon>
        <taxon>Oryza</taxon>
        <taxon>Oryza sativa</taxon>
    </lineage>
</organism>